<evidence type="ECO:0000313" key="3">
    <source>
        <dbReference type="EMBL" id="KAJ1139741.1"/>
    </source>
</evidence>
<proteinExistence type="predicted"/>
<dbReference type="InterPro" id="IPR001909">
    <property type="entry name" value="KRAB"/>
</dbReference>
<feature type="compositionally biased region" description="Basic and acidic residues" evidence="1">
    <location>
        <begin position="25"/>
        <end position="42"/>
    </location>
</feature>
<feature type="compositionally biased region" description="Basic and acidic residues" evidence="1">
    <location>
        <begin position="1"/>
        <end position="10"/>
    </location>
</feature>
<gene>
    <name evidence="3" type="ORF">NDU88_006108</name>
</gene>
<dbReference type="PROSITE" id="PS50805">
    <property type="entry name" value="KRAB"/>
    <property type="match status" value="1"/>
</dbReference>
<dbReference type="GO" id="GO:0006355">
    <property type="term" value="P:regulation of DNA-templated transcription"/>
    <property type="evidence" value="ECO:0007669"/>
    <property type="project" value="InterPro"/>
</dbReference>
<name>A0AAV7QH04_PLEWA</name>
<protein>
    <recommendedName>
        <fullName evidence="2">KRAB domain-containing protein</fullName>
    </recommendedName>
</protein>
<dbReference type="SMART" id="SM00349">
    <property type="entry name" value="KRAB"/>
    <property type="match status" value="1"/>
</dbReference>
<feature type="region of interest" description="Disordered" evidence="1">
    <location>
        <begin position="1"/>
        <end position="66"/>
    </location>
</feature>
<dbReference type="EMBL" id="JANPWB010000010">
    <property type="protein sequence ID" value="KAJ1139741.1"/>
    <property type="molecule type" value="Genomic_DNA"/>
</dbReference>
<organism evidence="3 4">
    <name type="scientific">Pleurodeles waltl</name>
    <name type="common">Iberian ribbed newt</name>
    <dbReference type="NCBI Taxonomy" id="8319"/>
    <lineage>
        <taxon>Eukaryota</taxon>
        <taxon>Metazoa</taxon>
        <taxon>Chordata</taxon>
        <taxon>Craniata</taxon>
        <taxon>Vertebrata</taxon>
        <taxon>Euteleostomi</taxon>
        <taxon>Amphibia</taxon>
        <taxon>Batrachia</taxon>
        <taxon>Caudata</taxon>
        <taxon>Salamandroidea</taxon>
        <taxon>Salamandridae</taxon>
        <taxon>Pleurodelinae</taxon>
        <taxon>Pleurodeles</taxon>
    </lineage>
</organism>
<sequence>MVLRGHGRENSHRRRIIGPGEEEREWWRPDSLEEVSWTEKEWNATSGAGGGTESHEPLGYGDPIDEGGVSEVCKELVVESKTHEETPKKSKQRRHVPGGAWLAQTQAAYHDVSAYFSEEEWSILQQWQEELHQNVMKEIDHALTSLGPVIATMVFSLRAKAEAEPCLMEDQRSERRRSSHTLPSCMIMNPDTLLRRTKNENLHLNGPLDTNDIGKKDCLSTEEQQTSIYIDDFGEEIGENSTDSHSGHDIISFYIKEEGETYYIDTHDHKQKESTYNSTVTGHDIISFCINEDETYFVDKQDSKNMETTRTSTDVGSETRKIKAGHLIAYTEKITGNVLHEEGERSMHQSPKKGANTKVQVAFAIEGNAYNDLLTNESSHKYPIFTWQRLMTSQTGSRVAAGYKSTGEL</sequence>
<dbReference type="Pfam" id="PF01352">
    <property type="entry name" value="KRAB"/>
    <property type="match status" value="1"/>
</dbReference>
<reference evidence="3" key="1">
    <citation type="journal article" date="2022" name="bioRxiv">
        <title>Sequencing and chromosome-scale assembly of the giantPleurodeles waltlgenome.</title>
        <authorList>
            <person name="Brown T."/>
            <person name="Elewa A."/>
            <person name="Iarovenko S."/>
            <person name="Subramanian E."/>
            <person name="Araus A.J."/>
            <person name="Petzold A."/>
            <person name="Susuki M."/>
            <person name="Suzuki K.-i.T."/>
            <person name="Hayashi T."/>
            <person name="Toyoda A."/>
            <person name="Oliveira C."/>
            <person name="Osipova E."/>
            <person name="Leigh N.D."/>
            <person name="Simon A."/>
            <person name="Yun M.H."/>
        </authorList>
    </citation>
    <scope>NUCLEOTIDE SEQUENCE</scope>
    <source>
        <strain evidence="3">20211129_DDA</strain>
        <tissue evidence="3">Liver</tissue>
    </source>
</reference>
<evidence type="ECO:0000256" key="1">
    <source>
        <dbReference type="SAM" id="MobiDB-lite"/>
    </source>
</evidence>
<dbReference type="Gene3D" id="6.10.140.140">
    <property type="match status" value="1"/>
</dbReference>
<comment type="caution">
    <text evidence="3">The sequence shown here is derived from an EMBL/GenBank/DDBJ whole genome shotgun (WGS) entry which is preliminary data.</text>
</comment>
<feature type="domain" description="KRAB" evidence="2">
    <location>
        <begin position="107"/>
        <end position="178"/>
    </location>
</feature>
<dbReference type="Proteomes" id="UP001066276">
    <property type="component" value="Chromosome 6"/>
</dbReference>
<evidence type="ECO:0000313" key="4">
    <source>
        <dbReference type="Proteomes" id="UP001066276"/>
    </source>
</evidence>
<dbReference type="CDD" id="cd07765">
    <property type="entry name" value="KRAB_A-box"/>
    <property type="match status" value="1"/>
</dbReference>
<evidence type="ECO:0000259" key="2">
    <source>
        <dbReference type="PROSITE" id="PS50805"/>
    </source>
</evidence>
<dbReference type="AlphaFoldDB" id="A0AAV7QH04"/>
<dbReference type="InterPro" id="IPR036051">
    <property type="entry name" value="KRAB_dom_sf"/>
</dbReference>
<keyword evidence="4" id="KW-1185">Reference proteome</keyword>
<dbReference type="SUPFAM" id="SSF109640">
    <property type="entry name" value="KRAB domain (Kruppel-associated box)"/>
    <property type="match status" value="1"/>
</dbReference>
<accession>A0AAV7QH04</accession>